<evidence type="ECO:0000313" key="6">
    <source>
        <dbReference type="EMBL" id="PCH36427.1"/>
    </source>
</evidence>
<evidence type="ECO:0000256" key="4">
    <source>
        <dbReference type="ARBA" id="ARBA00023242"/>
    </source>
</evidence>
<reference evidence="6 7" key="1">
    <citation type="journal article" date="2012" name="Science">
        <title>The Paleozoic origin of enzymatic lignin decomposition reconstructed from 31 fungal genomes.</title>
        <authorList>
            <person name="Floudas D."/>
            <person name="Binder M."/>
            <person name="Riley R."/>
            <person name="Barry K."/>
            <person name="Blanchette R.A."/>
            <person name="Henrissat B."/>
            <person name="Martinez A.T."/>
            <person name="Otillar R."/>
            <person name="Spatafora J.W."/>
            <person name="Yadav J.S."/>
            <person name="Aerts A."/>
            <person name="Benoit I."/>
            <person name="Boyd A."/>
            <person name="Carlson A."/>
            <person name="Copeland A."/>
            <person name="Coutinho P.M."/>
            <person name="de Vries R.P."/>
            <person name="Ferreira P."/>
            <person name="Findley K."/>
            <person name="Foster B."/>
            <person name="Gaskell J."/>
            <person name="Glotzer D."/>
            <person name="Gorecki P."/>
            <person name="Heitman J."/>
            <person name="Hesse C."/>
            <person name="Hori C."/>
            <person name="Igarashi K."/>
            <person name="Jurgens J.A."/>
            <person name="Kallen N."/>
            <person name="Kersten P."/>
            <person name="Kohler A."/>
            <person name="Kuees U."/>
            <person name="Kumar T.K.A."/>
            <person name="Kuo A."/>
            <person name="LaButti K."/>
            <person name="Larrondo L.F."/>
            <person name="Lindquist E."/>
            <person name="Ling A."/>
            <person name="Lombard V."/>
            <person name="Lucas S."/>
            <person name="Lundell T."/>
            <person name="Martin R."/>
            <person name="McLaughlin D.J."/>
            <person name="Morgenstern I."/>
            <person name="Morin E."/>
            <person name="Murat C."/>
            <person name="Nagy L.G."/>
            <person name="Nolan M."/>
            <person name="Ohm R.A."/>
            <person name="Patyshakuliyeva A."/>
            <person name="Rokas A."/>
            <person name="Ruiz-Duenas F.J."/>
            <person name="Sabat G."/>
            <person name="Salamov A."/>
            <person name="Samejima M."/>
            <person name="Schmutz J."/>
            <person name="Slot J.C."/>
            <person name="St John F."/>
            <person name="Stenlid J."/>
            <person name="Sun H."/>
            <person name="Sun S."/>
            <person name="Syed K."/>
            <person name="Tsang A."/>
            <person name="Wiebenga A."/>
            <person name="Young D."/>
            <person name="Pisabarro A."/>
            <person name="Eastwood D.C."/>
            <person name="Martin F."/>
            <person name="Cullen D."/>
            <person name="Grigoriev I.V."/>
            <person name="Hibbett D.S."/>
        </authorList>
    </citation>
    <scope>NUCLEOTIDE SEQUENCE [LARGE SCALE GENOMIC DNA]</scope>
    <source>
        <strain evidence="6 7">MD-104</strain>
    </source>
</reference>
<feature type="region of interest" description="Disordered" evidence="5">
    <location>
        <begin position="508"/>
        <end position="663"/>
    </location>
</feature>
<dbReference type="PROSITE" id="PS50896">
    <property type="entry name" value="LISH"/>
    <property type="match status" value="1"/>
</dbReference>
<feature type="compositionally biased region" description="Polar residues" evidence="5">
    <location>
        <begin position="239"/>
        <end position="259"/>
    </location>
</feature>
<feature type="compositionally biased region" description="Low complexity" evidence="5">
    <location>
        <begin position="429"/>
        <end position="438"/>
    </location>
</feature>
<dbReference type="AlphaFoldDB" id="A0A2H3JKA2"/>
<keyword evidence="2" id="KW-0805">Transcription regulation</keyword>
<sequence>MATGADGAGRNEPSTAPTWDGDKMFNIYIHDYCLKRGFKNTAAELQKEANIDHDASPPINAKQGLLFEWWSVFWLLFSAKTSATGNEDALTYTQAQVAKQLRPQGQLPPGRHNGMLRSGPPHMAGYSIPNGVASNGVPPTQGNMANGGFPGGAQPNGVPAPAGAAGSAASQQLQNMQQIIPGQRPGNAPPTGQQPPAPTMGGPQPLTQMNSIRGGMLPPNGPQGPMGSQQTPQQSFQQLGRSPSASGSPPQNNTMTTPSPLMANRQPPFRSAEYNQLLAQPPHMLAQLKQEAGVPGDKELLSLTDDEKNRMLSVLQRQRLQSQQQQQQQPPKIRPAPPGTPVASNAVPGPSGAPMQHLRNPQVPPHTPQQMHQQIQQQRGNKRNSPSPGQEPDGSPPDRKRARPSAAGGEQGPMQQPPMGTLAPPYPHQPQQGGPPQMMRQQMRTFPQGMPGMSMPMSGLTGQQIGGNMSPAMMNQPGPGGMMTPQMGQMNEQQYRATMHQLHQKNIPQINGGLIPGGAGASPSSSDLHFNMDASRPQGQFPGQPGPLVQRLGQNKGPGNAMGPPPSPSSKGMGTQIKDGNPGDSSAPNARPDSSPQNAAAGIGQGAGGPPQGGQTAPPTPGASNITPSPNALLNGSGGTPSLASSHPPGNPSDPSGGNMSLVDNFMMSELDTSMFQPEDLDFERDLGAWFNADHVFGSTSLD</sequence>
<evidence type="ECO:0000256" key="3">
    <source>
        <dbReference type="ARBA" id="ARBA00023163"/>
    </source>
</evidence>
<feature type="compositionally biased region" description="Polar residues" evidence="5">
    <location>
        <begin position="170"/>
        <end position="180"/>
    </location>
</feature>
<keyword evidence="7" id="KW-1185">Reference proteome</keyword>
<keyword evidence="3" id="KW-0804">Transcription</keyword>
<feature type="compositionally biased region" description="Low complexity" evidence="5">
    <location>
        <begin position="537"/>
        <end position="547"/>
    </location>
</feature>
<feature type="compositionally biased region" description="Low complexity" evidence="5">
    <location>
        <begin position="368"/>
        <end position="378"/>
    </location>
</feature>
<feature type="compositionally biased region" description="Polar residues" evidence="5">
    <location>
        <begin position="624"/>
        <end position="644"/>
    </location>
</feature>
<feature type="region of interest" description="Disordered" evidence="5">
    <location>
        <begin position="141"/>
        <end position="267"/>
    </location>
</feature>
<feature type="compositionally biased region" description="Gly residues" evidence="5">
    <location>
        <begin position="603"/>
        <end position="612"/>
    </location>
</feature>
<keyword evidence="4" id="KW-0539">Nucleus</keyword>
<dbReference type="InterPro" id="IPR006594">
    <property type="entry name" value="LisH"/>
</dbReference>
<dbReference type="Pfam" id="PF08513">
    <property type="entry name" value="LisH"/>
    <property type="match status" value="1"/>
</dbReference>
<dbReference type="PANTHER" id="PTHR45093:SF2">
    <property type="entry name" value="LISH DOMAIN-CONTAINING PROTEIN"/>
    <property type="match status" value="1"/>
</dbReference>
<evidence type="ECO:0000313" key="7">
    <source>
        <dbReference type="Proteomes" id="UP000218811"/>
    </source>
</evidence>
<feature type="compositionally biased region" description="Low complexity" evidence="5">
    <location>
        <begin position="645"/>
        <end position="658"/>
    </location>
</feature>
<feature type="compositionally biased region" description="Low complexity" evidence="5">
    <location>
        <begin position="229"/>
        <end position="238"/>
    </location>
</feature>
<dbReference type="OMA" id="NMAPHFF"/>
<evidence type="ECO:0000256" key="2">
    <source>
        <dbReference type="ARBA" id="ARBA00023015"/>
    </source>
</evidence>
<feature type="compositionally biased region" description="Polar residues" evidence="5">
    <location>
        <begin position="583"/>
        <end position="595"/>
    </location>
</feature>
<feature type="compositionally biased region" description="Low complexity" evidence="5">
    <location>
        <begin position="152"/>
        <end position="169"/>
    </location>
</feature>
<dbReference type="PANTHER" id="PTHR45093">
    <property type="entry name" value="TRANSCRIPTION ACTIVATOR MSS11"/>
    <property type="match status" value="1"/>
</dbReference>
<accession>A0A2H3JKA2</accession>
<dbReference type="SMART" id="SM00667">
    <property type="entry name" value="LisH"/>
    <property type="match status" value="1"/>
</dbReference>
<comment type="subcellular location">
    <subcellularLocation>
        <location evidence="1">Nucleus</location>
    </subcellularLocation>
</comment>
<feature type="region of interest" description="Disordered" evidence="5">
    <location>
        <begin position="316"/>
        <end position="438"/>
    </location>
</feature>
<evidence type="ECO:0000256" key="1">
    <source>
        <dbReference type="ARBA" id="ARBA00004123"/>
    </source>
</evidence>
<dbReference type="Proteomes" id="UP000218811">
    <property type="component" value="Unassembled WGS sequence"/>
</dbReference>
<feature type="compositionally biased region" description="Low complexity" evidence="5">
    <location>
        <begin position="316"/>
        <end position="329"/>
    </location>
</feature>
<name>A0A2H3JKA2_WOLCO</name>
<dbReference type="STRING" id="742152.A0A2H3JKA2"/>
<gene>
    <name evidence="6" type="ORF">WOLCODRAFT_140416</name>
</gene>
<dbReference type="GO" id="GO:0005634">
    <property type="term" value="C:nucleus"/>
    <property type="evidence" value="ECO:0007669"/>
    <property type="project" value="UniProtKB-SubCell"/>
</dbReference>
<proteinExistence type="predicted"/>
<organism evidence="6 7">
    <name type="scientific">Wolfiporia cocos (strain MD-104)</name>
    <name type="common">Brown rot fungus</name>
    <dbReference type="NCBI Taxonomy" id="742152"/>
    <lineage>
        <taxon>Eukaryota</taxon>
        <taxon>Fungi</taxon>
        <taxon>Dikarya</taxon>
        <taxon>Basidiomycota</taxon>
        <taxon>Agaricomycotina</taxon>
        <taxon>Agaricomycetes</taxon>
        <taxon>Polyporales</taxon>
        <taxon>Phaeolaceae</taxon>
        <taxon>Wolfiporia</taxon>
    </lineage>
</organism>
<dbReference type="OrthoDB" id="5600002at2759"/>
<protein>
    <submittedName>
        <fullName evidence="6">Uncharacterized protein</fullName>
    </submittedName>
</protein>
<evidence type="ECO:0000256" key="5">
    <source>
        <dbReference type="SAM" id="MobiDB-lite"/>
    </source>
</evidence>
<dbReference type="EMBL" id="KB467876">
    <property type="protein sequence ID" value="PCH36427.1"/>
    <property type="molecule type" value="Genomic_DNA"/>
</dbReference>